<reference evidence="2" key="1">
    <citation type="submission" date="2013-01" db="EMBL/GenBank/DDBJ databases">
        <title>Draft Genome Sequence of a Mulberry Tree, Morus notabilis C.K. Schneid.</title>
        <authorList>
            <person name="He N."/>
            <person name="Zhao S."/>
        </authorList>
    </citation>
    <scope>NUCLEOTIDE SEQUENCE</scope>
</reference>
<dbReference type="AlphaFoldDB" id="W9S1S6"/>
<name>W9S1S6_9ROSA</name>
<sequence>MLWLAAALAAGAEESRVRPLGRADGVAAAWWSRRDVDQRRPSRWAAPDSYCFDQPAIAWGLAAASGEEGLRHCCDPRAKFQASAQN</sequence>
<dbReference type="Proteomes" id="UP000030645">
    <property type="component" value="Unassembled WGS sequence"/>
</dbReference>
<evidence type="ECO:0000313" key="1">
    <source>
        <dbReference type="EMBL" id="EXC21400.1"/>
    </source>
</evidence>
<accession>W9S1S6</accession>
<proteinExistence type="predicted"/>
<dbReference type="EMBL" id="KE345942">
    <property type="protein sequence ID" value="EXC21400.1"/>
    <property type="molecule type" value="Genomic_DNA"/>
</dbReference>
<evidence type="ECO:0000313" key="2">
    <source>
        <dbReference type="Proteomes" id="UP000030645"/>
    </source>
</evidence>
<organism evidence="1 2">
    <name type="scientific">Morus notabilis</name>
    <dbReference type="NCBI Taxonomy" id="981085"/>
    <lineage>
        <taxon>Eukaryota</taxon>
        <taxon>Viridiplantae</taxon>
        <taxon>Streptophyta</taxon>
        <taxon>Embryophyta</taxon>
        <taxon>Tracheophyta</taxon>
        <taxon>Spermatophyta</taxon>
        <taxon>Magnoliopsida</taxon>
        <taxon>eudicotyledons</taxon>
        <taxon>Gunneridae</taxon>
        <taxon>Pentapetalae</taxon>
        <taxon>rosids</taxon>
        <taxon>fabids</taxon>
        <taxon>Rosales</taxon>
        <taxon>Moraceae</taxon>
        <taxon>Moreae</taxon>
        <taxon>Morus</taxon>
    </lineage>
</organism>
<gene>
    <name evidence="1" type="ORF">L484_011842</name>
</gene>
<keyword evidence="2" id="KW-1185">Reference proteome</keyword>
<protein>
    <submittedName>
        <fullName evidence="1">Uncharacterized protein</fullName>
    </submittedName>
</protein>